<dbReference type="PANTHER" id="PTHR15394:SF3">
    <property type="entry name" value="SERINE HYDROLASE RBBP9"/>
    <property type="match status" value="1"/>
</dbReference>
<evidence type="ECO:0000313" key="2">
    <source>
        <dbReference type="Proteomes" id="UP000192408"/>
    </source>
</evidence>
<dbReference type="STRING" id="1122938.SAMN05660772_01337"/>
<dbReference type="PANTHER" id="PTHR15394">
    <property type="entry name" value="SERINE HYDROLASE RBBP9"/>
    <property type="match status" value="1"/>
</dbReference>
<protein>
    <recommendedName>
        <fullName evidence="3">Serine hydrolase family protein</fullName>
    </recommendedName>
</protein>
<dbReference type="InterPro" id="IPR010662">
    <property type="entry name" value="RBBP9/YdeN"/>
</dbReference>
<dbReference type="EMBL" id="FWWV01000067">
    <property type="protein sequence ID" value="SMB89528.1"/>
    <property type="molecule type" value="Genomic_DNA"/>
</dbReference>
<dbReference type="SUPFAM" id="SSF53474">
    <property type="entry name" value="alpha/beta-Hydrolases"/>
    <property type="match status" value="1"/>
</dbReference>
<keyword evidence="2" id="KW-1185">Reference proteome</keyword>
<accession>A0A1W1V844</accession>
<dbReference type="AlphaFoldDB" id="A0A1W1V844"/>
<dbReference type="Pfam" id="PF06821">
    <property type="entry name" value="Ser_hydrolase"/>
    <property type="match status" value="1"/>
</dbReference>
<evidence type="ECO:0008006" key="3">
    <source>
        <dbReference type="Google" id="ProtNLM"/>
    </source>
</evidence>
<evidence type="ECO:0000313" key="1">
    <source>
        <dbReference type="EMBL" id="SMB89528.1"/>
    </source>
</evidence>
<dbReference type="Proteomes" id="UP000192408">
    <property type="component" value="Unassembled WGS sequence"/>
</dbReference>
<sequence>MAKPHIYIVHGYTASVDSNWFPWLKTTLENKGITTTVLPMPESHNPNDEAWLAYLKNNITISKNTILVGHSLGCIAILKYVEQLPITQKIRGVVLVSGFAEKVDTLPELDQFNQNPTNYHDLIIKIQTRIVIASLNDEIVPYHYSERLKERLQAEYYTLQNGGHFLDRDGFSEFPLVYEQITKITN</sequence>
<organism evidence="1 2">
    <name type="scientific">Pasteurella testudinis DSM 23072</name>
    <dbReference type="NCBI Taxonomy" id="1122938"/>
    <lineage>
        <taxon>Bacteria</taxon>
        <taxon>Pseudomonadati</taxon>
        <taxon>Pseudomonadota</taxon>
        <taxon>Gammaproteobacteria</taxon>
        <taxon>Pasteurellales</taxon>
        <taxon>Pasteurellaceae</taxon>
        <taxon>Pasteurella</taxon>
    </lineage>
</organism>
<reference evidence="2" key="1">
    <citation type="submission" date="2017-04" db="EMBL/GenBank/DDBJ databases">
        <authorList>
            <person name="Varghese N."/>
            <person name="Submissions S."/>
        </authorList>
    </citation>
    <scope>NUCLEOTIDE SEQUENCE [LARGE SCALE GENOMIC DNA]</scope>
    <source>
        <strain evidence="2">DSM 23072</strain>
    </source>
</reference>
<proteinExistence type="predicted"/>
<gene>
    <name evidence="1" type="ORF">SAMN05660772_01337</name>
</gene>
<dbReference type="InterPro" id="IPR029058">
    <property type="entry name" value="AB_hydrolase_fold"/>
</dbReference>
<dbReference type="RefSeq" id="WP_084257967.1">
    <property type="nucleotide sequence ID" value="NZ_FWWV01000067.1"/>
</dbReference>
<dbReference type="GO" id="GO:0016787">
    <property type="term" value="F:hydrolase activity"/>
    <property type="evidence" value="ECO:0007669"/>
    <property type="project" value="InterPro"/>
</dbReference>
<name>A0A1W1V844_9PAST</name>
<dbReference type="Gene3D" id="3.40.50.1820">
    <property type="entry name" value="alpha/beta hydrolase"/>
    <property type="match status" value="1"/>
</dbReference>